<evidence type="ECO:0000313" key="3">
    <source>
        <dbReference type="Proteomes" id="UP001172102"/>
    </source>
</evidence>
<keyword evidence="1" id="KW-0732">Signal</keyword>
<accession>A0AA39ZWF9</accession>
<reference evidence="2" key="1">
    <citation type="submission" date="2023-06" db="EMBL/GenBank/DDBJ databases">
        <title>Genome-scale phylogeny and comparative genomics of the fungal order Sordariales.</title>
        <authorList>
            <consortium name="Lawrence Berkeley National Laboratory"/>
            <person name="Hensen N."/>
            <person name="Bonometti L."/>
            <person name="Westerberg I."/>
            <person name="Brannstrom I.O."/>
            <person name="Guillou S."/>
            <person name="Cros-Aarteil S."/>
            <person name="Calhoun S."/>
            <person name="Haridas S."/>
            <person name="Kuo A."/>
            <person name="Mondo S."/>
            <person name="Pangilinan J."/>
            <person name="Riley R."/>
            <person name="Labutti K."/>
            <person name="Andreopoulos B."/>
            <person name="Lipzen A."/>
            <person name="Chen C."/>
            <person name="Yanf M."/>
            <person name="Daum C."/>
            <person name="Ng V."/>
            <person name="Clum A."/>
            <person name="Steindorff A."/>
            <person name="Ohm R."/>
            <person name="Martin F."/>
            <person name="Silar P."/>
            <person name="Natvig D."/>
            <person name="Lalanne C."/>
            <person name="Gautier V."/>
            <person name="Ament-Velasquez S.L."/>
            <person name="Kruys A."/>
            <person name="Hutchinson M.I."/>
            <person name="Powell A.J."/>
            <person name="Barry K."/>
            <person name="Miller A.N."/>
            <person name="Grigoriev I.V."/>
            <person name="Debuchy R."/>
            <person name="Gladieux P."/>
            <person name="Thoren M.H."/>
            <person name="Johannesson H."/>
        </authorList>
    </citation>
    <scope>NUCLEOTIDE SEQUENCE</scope>
    <source>
        <strain evidence="2">SMH4607-1</strain>
    </source>
</reference>
<sequence length="85" mass="9654">MRTCPPPFFFLALCFLVFGVISMLSKGGCNCTPRRNHGFCDVHSNGVDGFQLPCLARIEGPLFITPHKDGYWRSFFIWPRTLVIC</sequence>
<protein>
    <recommendedName>
        <fullName evidence="4">Secreted protein</fullName>
    </recommendedName>
</protein>
<organism evidence="2 3">
    <name type="scientific">Lasiosphaeris hirsuta</name>
    <dbReference type="NCBI Taxonomy" id="260670"/>
    <lineage>
        <taxon>Eukaryota</taxon>
        <taxon>Fungi</taxon>
        <taxon>Dikarya</taxon>
        <taxon>Ascomycota</taxon>
        <taxon>Pezizomycotina</taxon>
        <taxon>Sordariomycetes</taxon>
        <taxon>Sordariomycetidae</taxon>
        <taxon>Sordariales</taxon>
        <taxon>Lasiosphaeriaceae</taxon>
        <taxon>Lasiosphaeris</taxon>
    </lineage>
</organism>
<proteinExistence type="predicted"/>
<comment type="caution">
    <text evidence="2">The sequence shown here is derived from an EMBL/GenBank/DDBJ whole genome shotgun (WGS) entry which is preliminary data.</text>
</comment>
<name>A0AA39ZWF9_9PEZI</name>
<evidence type="ECO:0000313" key="2">
    <source>
        <dbReference type="EMBL" id="KAK0704908.1"/>
    </source>
</evidence>
<gene>
    <name evidence="2" type="ORF">B0H67DRAFT_363870</name>
</gene>
<dbReference type="Proteomes" id="UP001172102">
    <property type="component" value="Unassembled WGS sequence"/>
</dbReference>
<feature type="signal peptide" evidence="1">
    <location>
        <begin position="1"/>
        <end position="19"/>
    </location>
</feature>
<evidence type="ECO:0000256" key="1">
    <source>
        <dbReference type="SAM" id="SignalP"/>
    </source>
</evidence>
<evidence type="ECO:0008006" key="4">
    <source>
        <dbReference type="Google" id="ProtNLM"/>
    </source>
</evidence>
<feature type="chain" id="PRO_5041326590" description="Secreted protein" evidence="1">
    <location>
        <begin position="20"/>
        <end position="85"/>
    </location>
</feature>
<dbReference type="AlphaFoldDB" id="A0AA39ZWF9"/>
<keyword evidence="3" id="KW-1185">Reference proteome</keyword>
<dbReference type="EMBL" id="JAUKUA010000007">
    <property type="protein sequence ID" value="KAK0704908.1"/>
    <property type="molecule type" value="Genomic_DNA"/>
</dbReference>